<dbReference type="EMBL" id="CP117884">
    <property type="protein sequence ID" value="WDF82988.1"/>
    <property type="molecule type" value="Genomic_DNA"/>
</dbReference>
<organism evidence="2 3">
    <name type="scientific">Lacticaseibacillus pabuli</name>
    <dbReference type="NCBI Taxonomy" id="3025672"/>
    <lineage>
        <taxon>Bacteria</taxon>
        <taxon>Bacillati</taxon>
        <taxon>Bacillota</taxon>
        <taxon>Bacilli</taxon>
        <taxon>Lactobacillales</taxon>
        <taxon>Lactobacillaceae</taxon>
        <taxon>Lacticaseibacillus</taxon>
    </lineage>
</organism>
<sequence>MVKARIKKWGNSSAIIIPKSILAQLGVVNPDEQQMNMEVVDNKLVLEPIKMPDSIQELFAGFDYETYNQNLTGDAVVDFGEPQGDELSS</sequence>
<name>A0ABY7WU54_9LACO</name>
<protein>
    <submittedName>
        <fullName evidence="2">AbrB/MazE/SpoVT family DNA-binding domain-containing protein</fullName>
    </submittedName>
</protein>
<keyword evidence="2" id="KW-0238">DNA-binding</keyword>
<dbReference type="SUPFAM" id="SSF89447">
    <property type="entry name" value="AbrB/MazE/MraZ-like"/>
    <property type="match status" value="1"/>
</dbReference>
<dbReference type="PANTHER" id="PTHR40516:SF1">
    <property type="entry name" value="ANTITOXIN CHPS-RELATED"/>
    <property type="match status" value="1"/>
</dbReference>
<dbReference type="InterPro" id="IPR007159">
    <property type="entry name" value="SpoVT-AbrB_dom"/>
</dbReference>
<dbReference type="SMART" id="SM00966">
    <property type="entry name" value="SpoVT_AbrB"/>
    <property type="match status" value="1"/>
</dbReference>
<dbReference type="Pfam" id="PF04014">
    <property type="entry name" value="MazE_antitoxin"/>
    <property type="match status" value="1"/>
</dbReference>
<dbReference type="Gene3D" id="2.10.260.10">
    <property type="match status" value="1"/>
</dbReference>
<dbReference type="PANTHER" id="PTHR40516">
    <property type="entry name" value="ANTITOXIN CHPS-RELATED"/>
    <property type="match status" value="1"/>
</dbReference>
<feature type="domain" description="SpoVT-AbrB" evidence="1">
    <location>
        <begin position="7"/>
        <end position="54"/>
    </location>
</feature>
<gene>
    <name evidence="2" type="ORF">PQ472_01730</name>
</gene>
<keyword evidence="3" id="KW-1185">Reference proteome</keyword>
<evidence type="ECO:0000313" key="2">
    <source>
        <dbReference type="EMBL" id="WDF82988.1"/>
    </source>
</evidence>
<proteinExistence type="predicted"/>
<dbReference type="GO" id="GO:0003677">
    <property type="term" value="F:DNA binding"/>
    <property type="evidence" value="ECO:0007669"/>
    <property type="project" value="UniProtKB-KW"/>
</dbReference>
<evidence type="ECO:0000313" key="3">
    <source>
        <dbReference type="Proteomes" id="UP001220377"/>
    </source>
</evidence>
<dbReference type="Proteomes" id="UP001220377">
    <property type="component" value="Chromosome"/>
</dbReference>
<dbReference type="InterPro" id="IPR039052">
    <property type="entry name" value="Antitox_PemI-like"/>
</dbReference>
<evidence type="ECO:0000259" key="1">
    <source>
        <dbReference type="SMART" id="SM00966"/>
    </source>
</evidence>
<accession>A0ABY7WU54</accession>
<dbReference type="InterPro" id="IPR037914">
    <property type="entry name" value="SpoVT-AbrB_sf"/>
</dbReference>
<dbReference type="RefSeq" id="WP_274260818.1">
    <property type="nucleotide sequence ID" value="NZ_CP117884.1"/>
</dbReference>
<reference evidence="2 3" key="1">
    <citation type="submission" date="2023-02" db="EMBL/GenBank/DDBJ databases">
        <title>Genome sequence of Lacticaseibacillus sp. KACC 23028.</title>
        <authorList>
            <person name="Kim S."/>
            <person name="Heo J."/>
            <person name="Kwon S.-W."/>
        </authorList>
    </citation>
    <scope>NUCLEOTIDE SEQUENCE [LARGE SCALE GENOMIC DNA]</scope>
    <source>
        <strain evidence="2 3">KACC 23028</strain>
    </source>
</reference>